<sequence length="323" mass="36065">CLEKLKALLQDADNTVRVKTTEVLYLLAAYNLGRGAVLKHDVVALLSDMLDEPVDACRKNVHRVLELLAQFPAAQANVFEVVLYDDIRYGIKHKLDVAGVRGAGEVRVDLLGLLVAVEVLELALDVDCCLLVRVLALVLRKAERERDALDLLSQQVFFVEEEDERGVNEPVVVADGVKETQAFSHPALQDTEEDISYFGYPEVIATELYTKYDGCHSLEAVDPLLPLRALTTYIHHLESQLLEGELVLHNACGHIPRSQDIFHCGDVLWGGDAPFHNTQQLWCDLAFALRWPCQSEELHSIIGPVRVVKVNLQDCHCPDNTCQ</sequence>
<reference evidence="1 2" key="1">
    <citation type="submission" date="2015-08" db="EMBL/GenBank/DDBJ databases">
        <title>The genome of the Asian arowana (Scleropages formosus).</title>
        <authorList>
            <person name="Tan M.H."/>
            <person name="Gan H.M."/>
            <person name="Croft L.J."/>
            <person name="Austin C.M."/>
        </authorList>
    </citation>
    <scope>NUCLEOTIDE SEQUENCE [LARGE SCALE GENOMIC DNA]</scope>
    <source>
        <strain evidence="1">Aro1</strain>
    </source>
</reference>
<feature type="non-terminal residue" evidence="1">
    <location>
        <position position="1"/>
    </location>
</feature>
<evidence type="ECO:0000313" key="2">
    <source>
        <dbReference type="Proteomes" id="UP000034805"/>
    </source>
</evidence>
<accession>A0A0P7YWJ4</accession>
<dbReference type="PANTHER" id="PTHR15599:SF1">
    <property type="entry name" value="RADIAL SPOKE HEAD 14 HOMOLOG"/>
    <property type="match status" value="1"/>
</dbReference>
<dbReference type="Proteomes" id="UP000034805">
    <property type="component" value="Unassembled WGS sequence"/>
</dbReference>
<protein>
    <submittedName>
        <fullName evidence="1">Uncharacterized protein</fullName>
    </submittedName>
</protein>
<name>A0A0P7YWJ4_SCLFO</name>
<dbReference type="AlphaFoldDB" id="A0A0P7YWJ4"/>
<dbReference type="EMBL" id="JARO02002470">
    <property type="protein sequence ID" value="KPP72588.1"/>
    <property type="molecule type" value="Genomic_DNA"/>
</dbReference>
<dbReference type="InterPro" id="IPR042856">
    <property type="entry name" value="RSP14"/>
</dbReference>
<dbReference type="PANTHER" id="PTHR15599">
    <property type="entry name" value="RTDR1"/>
    <property type="match status" value="1"/>
</dbReference>
<organism evidence="1 2">
    <name type="scientific">Scleropages formosus</name>
    <name type="common">Asian bonytongue</name>
    <name type="synonym">Osteoglossum formosum</name>
    <dbReference type="NCBI Taxonomy" id="113540"/>
    <lineage>
        <taxon>Eukaryota</taxon>
        <taxon>Metazoa</taxon>
        <taxon>Chordata</taxon>
        <taxon>Craniata</taxon>
        <taxon>Vertebrata</taxon>
        <taxon>Euteleostomi</taxon>
        <taxon>Actinopterygii</taxon>
        <taxon>Neopterygii</taxon>
        <taxon>Teleostei</taxon>
        <taxon>Osteoglossocephala</taxon>
        <taxon>Osteoglossomorpha</taxon>
        <taxon>Osteoglossiformes</taxon>
        <taxon>Osteoglossidae</taxon>
        <taxon>Scleropages</taxon>
    </lineage>
</organism>
<proteinExistence type="predicted"/>
<evidence type="ECO:0000313" key="1">
    <source>
        <dbReference type="EMBL" id="KPP72588.1"/>
    </source>
</evidence>
<dbReference type="InterPro" id="IPR016024">
    <property type="entry name" value="ARM-type_fold"/>
</dbReference>
<dbReference type="SUPFAM" id="SSF48371">
    <property type="entry name" value="ARM repeat"/>
    <property type="match status" value="1"/>
</dbReference>
<comment type="caution">
    <text evidence="1">The sequence shown here is derived from an EMBL/GenBank/DDBJ whole genome shotgun (WGS) entry which is preliminary data.</text>
</comment>
<gene>
    <name evidence="1" type="ORF">Z043_108396</name>
</gene>